<dbReference type="InterPro" id="IPR000160">
    <property type="entry name" value="GGDEF_dom"/>
</dbReference>
<dbReference type="NCBIfam" id="TIGR00254">
    <property type="entry name" value="GGDEF"/>
    <property type="match status" value="1"/>
</dbReference>
<sequence>MVMRVKSQREVRLFAVAVSLVVLVSSMLLRMLILPPDLAAETLLPDSFVAVMVSAPIAYFVGQRMLEAHELAAKLEHAVSHDLLTGVCTRARFHERAGELGGASSVVIVADIDHFKGFNDQYGHHAGDLALRQFAAILAENCRADDIVARFGGEEFVVLLRDTTISDGLVAAERLGRRIRQQPVFVDQQALGLTASFGVAVLPPGGNAEAAIQQADRALYHAKHEGRDRAYVYDPSRDAGPLPMSDAAE</sequence>
<dbReference type="GO" id="GO:0052621">
    <property type="term" value="F:diguanylate cyclase activity"/>
    <property type="evidence" value="ECO:0007669"/>
    <property type="project" value="UniProtKB-EC"/>
</dbReference>
<dbReference type="AlphaFoldDB" id="A0A1I5DZ69"/>
<organism evidence="5 6">
    <name type="scientific">Roseovarius lutimaris</name>
    <dbReference type="NCBI Taxonomy" id="1005928"/>
    <lineage>
        <taxon>Bacteria</taxon>
        <taxon>Pseudomonadati</taxon>
        <taxon>Pseudomonadota</taxon>
        <taxon>Alphaproteobacteria</taxon>
        <taxon>Rhodobacterales</taxon>
        <taxon>Roseobacteraceae</taxon>
        <taxon>Roseovarius</taxon>
    </lineage>
</organism>
<feature type="transmembrane region" description="Helical" evidence="3">
    <location>
        <begin position="12"/>
        <end position="31"/>
    </location>
</feature>
<comment type="catalytic activity">
    <reaction evidence="2">
        <text>2 GTP = 3',3'-c-di-GMP + 2 diphosphate</text>
        <dbReference type="Rhea" id="RHEA:24898"/>
        <dbReference type="ChEBI" id="CHEBI:33019"/>
        <dbReference type="ChEBI" id="CHEBI:37565"/>
        <dbReference type="ChEBI" id="CHEBI:58805"/>
        <dbReference type="EC" id="2.7.7.65"/>
    </reaction>
</comment>
<dbReference type="Proteomes" id="UP000198599">
    <property type="component" value="Unassembled WGS sequence"/>
</dbReference>
<dbReference type="EC" id="2.7.7.65" evidence="1"/>
<evidence type="ECO:0000313" key="6">
    <source>
        <dbReference type="Proteomes" id="UP000198599"/>
    </source>
</evidence>
<keyword evidence="3" id="KW-0812">Transmembrane</keyword>
<evidence type="ECO:0000256" key="3">
    <source>
        <dbReference type="SAM" id="Phobius"/>
    </source>
</evidence>
<keyword evidence="6" id="KW-1185">Reference proteome</keyword>
<proteinExistence type="predicted"/>
<dbReference type="PANTHER" id="PTHR45138:SF9">
    <property type="entry name" value="DIGUANYLATE CYCLASE DGCM-RELATED"/>
    <property type="match status" value="1"/>
</dbReference>
<protein>
    <recommendedName>
        <fullName evidence="1">diguanylate cyclase</fullName>
        <ecNumber evidence="1">2.7.7.65</ecNumber>
    </recommendedName>
</protein>
<evidence type="ECO:0000313" key="5">
    <source>
        <dbReference type="EMBL" id="SFO04516.1"/>
    </source>
</evidence>
<keyword evidence="3" id="KW-0472">Membrane</keyword>
<dbReference type="STRING" id="1005928.SAMN04487859_11417"/>
<keyword evidence="3" id="KW-1133">Transmembrane helix</keyword>
<dbReference type="Gene3D" id="3.30.70.270">
    <property type="match status" value="1"/>
</dbReference>
<dbReference type="PANTHER" id="PTHR45138">
    <property type="entry name" value="REGULATORY COMPONENTS OF SENSORY TRANSDUCTION SYSTEM"/>
    <property type="match status" value="1"/>
</dbReference>
<gene>
    <name evidence="5" type="ORF">SAMN04487859_11417</name>
</gene>
<dbReference type="SUPFAM" id="SSF55073">
    <property type="entry name" value="Nucleotide cyclase"/>
    <property type="match status" value="1"/>
</dbReference>
<dbReference type="Pfam" id="PF00990">
    <property type="entry name" value="GGDEF"/>
    <property type="match status" value="1"/>
</dbReference>
<dbReference type="EMBL" id="FOVP01000014">
    <property type="protein sequence ID" value="SFO04516.1"/>
    <property type="molecule type" value="Genomic_DNA"/>
</dbReference>
<evidence type="ECO:0000259" key="4">
    <source>
        <dbReference type="PROSITE" id="PS50887"/>
    </source>
</evidence>
<dbReference type="OrthoDB" id="9812260at2"/>
<dbReference type="InterPro" id="IPR043128">
    <property type="entry name" value="Rev_trsase/Diguanyl_cyclase"/>
</dbReference>
<evidence type="ECO:0000256" key="2">
    <source>
        <dbReference type="ARBA" id="ARBA00034247"/>
    </source>
</evidence>
<dbReference type="PROSITE" id="PS50887">
    <property type="entry name" value="GGDEF"/>
    <property type="match status" value="1"/>
</dbReference>
<accession>A0A1I5DZ69</accession>
<name>A0A1I5DZ69_9RHOB</name>
<dbReference type="SMART" id="SM00267">
    <property type="entry name" value="GGDEF"/>
    <property type="match status" value="1"/>
</dbReference>
<feature type="domain" description="GGDEF" evidence="4">
    <location>
        <begin position="103"/>
        <end position="235"/>
    </location>
</feature>
<dbReference type="FunFam" id="3.30.70.270:FF:000001">
    <property type="entry name" value="Diguanylate cyclase domain protein"/>
    <property type="match status" value="1"/>
</dbReference>
<dbReference type="CDD" id="cd01949">
    <property type="entry name" value="GGDEF"/>
    <property type="match status" value="1"/>
</dbReference>
<dbReference type="InterPro" id="IPR029787">
    <property type="entry name" value="Nucleotide_cyclase"/>
</dbReference>
<dbReference type="InterPro" id="IPR050469">
    <property type="entry name" value="Diguanylate_Cyclase"/>
</dbReference>
<reference evidence="6" key="1">
    <citation type="submission" date="2016-10" db="EMBL/GenBank/DDBJ databases">
        <authorList>
            <person name="Varghese N."/>
            <person name="Submissions S."/>
        </authorList>
    </citation>
    <scope>NUCLEOTIDE SEQUENCE [LARGE SCALE GENOMIC DNA]</scope>
    <source>
        <strain evidence="6">DSM 28463</strain>
    </source>
</reference>
<evidence type="ECO:0000256" key="1">
    <source>
        <dbReference type="ARBA" id="ARBA00012528"/>
    </source>
</evidence>